<proteinExistence type="predicted"/>
<comment type="caution">
    <text evidence="1">The sequence shown here is derived from an EMBL/GenBank/DDBJ whole genome shotgun (WGS) entry which is preliminary data.</text>
</comment>
<name>A0ACC2G5W2_DALPE</name>
<dbReference type="EMBL" id="CM055744">
    <property type="protein sequence ID" value="KAJ7998942.1"/>
    <property type="molecule type" value="Genomic_DNA"/>
</dbReference>
<protein>
    <submittedName>
        <fullName evidence="1">Uncharacterized protein</fullName>
    </submittedName>
</protein>
<evidence type="ECO:0000313" key="1">
    <source>
        <dbReference type="EMBL" id="KAJ7998942.1"/>
    </source>
</evidence>
<dbReference type="Proteomes" id="UP001157502">
    <property type="component" value="Chromosome 17"/>
</dbReference>
<keyword evidence="2" id="KW-1185">Reference proteome</keyword>
<gene>
    <name evidence="1" type="ORF">DPEC_G00210230</name>
</gene>
<evidence type="ECO:0000313" key="2">
    <source>
        <dbReference type="Proteomes" id="UP001157502"/>
    </source>
</evidence>
<accession>A0ACC2G5W2</accession>
<organism evidence="1 2">
    <name type="scientific">Dallia pectoralis</name>
    <name type="common">Alaska blackfish</name>
    <dbReference type="NCBI Taxonomy" id="75939"/>
    <lineage>
        <taxon>Eukaryota</taxon>
        <taxon>Metazoa</taxon>
        <taxon>Chordata</taxon>
        <taxon>Craniata</taxon>
        <taxon>Vertebrata</taxon>
        <taxon>Euteleostomi</taxon>
        <taxon>Actinopterygii</taxon>
        <taxon>Neopterygii</taxon>
        <taxon>Teleostei</taxon>
        <taxon>Protacanthopterygii</taxon>
        <taxon>Esociformes</taxon>
        <taxon>Umbridae</taxon>
        <taxon>Dallia</taxon>
    </lineage>
</organism>
<reference evidence="1" key="1">
    <citation type="submission" date="2021-05" db="EMBL/GenBank/DDBJ databases">
        <authorList>
            <person name="Pan Q."/>
            <person name="Jouanno E."/>
            <person name="Zahm M."/>
            <person name="Klopp C."/>
            <person name="Cabau C."/>
            <person name="Louis A."/>
            <person name="Berthelot C."/>
            <person name="Parey E."/>
            <person name="Roest Crollius H."/>
            <person name="Montfort J."/>
            <person name="Robinson-Rechavi M."/>
            <person name="Bouchez O."/>
            <person name="Lampietro C."/>
            <person name="Lopez Roques C."/>
            <person name="Donnadieu C."/>
            <person name="Postlethwait J."/>
            <person name="Bobe J."/>
            <person name="Dillon D."/>
            <person name="Chandos A."/>
            <person name="von Hippel F."/>
            <person name="Guiguen Y."/>
        </authorList>
    </citation>
    <scope>NUCLEOTIDE SEQUENCE</scope>
    <source>
        <strain evidence="1">YG-Jan2019</strain>
    </source>
</reference>
<sequence>MLADHRWTYQKRWSPSPPLSLETDPSSGVSKSLILLTHQLVWGHAYDLVIPDKYIYFLLKKYWKDWERKKW</sequence>